<keyword evidence="3 6" id="KW-0812">Transmembrane</keyword>
<evidence type="ECO:0000256" key="6">
    <source>
        <dbReference type="SAM" id="Phobius"/>
    </source>
</evidence>
<evidence type="ECO:0000256" key="5">
    <source>
        <dbReference type="ARBA" id="ARBA00023136"/>
    </source>
</evidence>
<feature type="transmembrane region" description="Helical" evidence="6">
    <location>
        <begin position="284"/>
        <end position="306"/>
    </location>
</feature>
<evidence type="ECO:0000256" key="3">
    <source>
        <dbReference type="ARBA" id="ARBA00022692"/>
    </source>
</evidence>
<protein>
    <submittedName>
        <fullName evidence="8">Amino acid/polyamine transporter</fullName>
    </submittedName>
</protein>
<dbReference type="PROSITE" id="PS00218">
    <property type="entry name" value="AMINO_ACID_PERMEASE_1"/>
    <property type="match status" value="1"/>
</dbReference>
<comment type="caution">
    <text evidence="8">The sequence shown here is derived from an EMBL/GenBank/DDBJ whole genome shotgun (WGS) entry which is preliminary data.</text>
</comment>
<dbReference type="AlphaFoldDB" id="A0A0D6MPZ8"/>
<feature type="domain" description="Amino acid permease/ SLC12A" evidence="7">
    <location>
        <begin position="19"/>
        <end position="440"/>
    </location>
</feature>
<sequence length="455" mass="46954">MTDQTDAATPRTGTLRSRHIVMIALGGVIGAGLFVGSSAAIEQAGPAVLLAYVATGALVVVVMRMLGEMLLAHPGIGSFVDCIRLAHGGGPAFLAGWLYWFFWAIAIGSEAIAGAISLHDWISLPVWVLAIGLILAVNLLNLISVNLFGECEFWLSLAKVACIVGFCGLGLLCVTHLVGPPPAILANLDAGGGPVPHGLAVVIGTIPTVLFSMIGSEAATVAAAESEDAGTNLARVTRNTGLRIMVFYLLSVALILCIVPWTTIRPGHSPFVSVMEAIGVPGASLIMRIVVLSAIISCLNSSIYITSRTLWGMARRGDAPAAFAHLSGHHVPQRAVAACSLFGLLVAACSILSPGLIFAFLLGASGAVILVVYGLIVSAHGALRRAGSARASGRFTLPRWLNSATLGGIALVLIAMLASPDGRGTVLASSLSVVVFLAAYVVRRASRARPLPDPS</sequence>
<evidence type="ECO:0000256" key="1">
    <source>
        <dbReference type="ARBA" id="ARBA00004141"/>
    </source>
</evidence>
<evidence type="ECO:0000259" key="7">
    <source>
        <dbReference type="Pfam" id="PF00324"/>
    </source>
</evidence>
<keyword evidence="4 6" id="KW-1133">Transmembrane helix</keyword>
<evidence type="ECO:0000256" key="2">
    <source>
        <dbReference type="ARBA" id="ARBA00022448"/>
    </source>
</evidence>
<dbReference type="OrthoDB" id="5297508at2"/>
<name>A0A0D6MPZ8_9PROT</name>
<dbReference type="GO" id="GO:0055085">
    <property type="term" value="P:transmembrane transport"/>
    <property type="evidence" value="ECO:0007669"/>
    <property type="project" value="InterPro"/>
</dbReference>
<feature type="transmembrane region" description="Helical" evidence="6">
    <location>
        <begin position="424"/>
        <end position="442"/>
    </location>
</feature>
<dbReference type="PANTHER" id="PTHR43495">
    <property type="entry name" value="GABA PERMEASE"/>
    <property type="match status" value="1"/>
</dbReference>
<gene>
    <name evidence="8" type="ORF">Tasa_048_151</name>
</gene>
<dbReference type="PANTHER" id="PTHR43495:SF5">
    <property type="entry name" value="GAMMA-AMINOBUTYRIC ACID PERMEASE"/>
    <property type="match status" value="1"/>
</dbReference>
<dbReference type="EMBL" id="BALE01000048">
    <property type="protein sequence ID" value="GAN55526.1"/>
    <property type="molecule type" value="Genomic_DNA"/>
</dbReference>
<dbReference type="FunFam" id="1.20.1740.10:FF:000001">
    <property type="entry name" value="Amino acid permease"/>
    <property type="match status" value="1"/>
</dbReference>
<keyword evidence="2" id="KW-0813">Transport</keyword>
<dbReference type="RefSeq" id="WP_048850859.1">
    <property type="nucleotide sequence ID" value="NZ_BALE01000048.1"/>
</dbReference>
<feature type="transmembrane region" description="Helical" evidence="6">
    <location>
        <begin position="335"/>
        <end position="353"/>
    </location>
</feature>
<dbReference type="Proteomes" id="UP000032679">
    <property type="component" value="Unassembled WGS sequence"/>
</dbReference>
<dbReference type="InterPro" id="IPR004840">
    <property type="entry name" value="Amino_acid_permease_CS"/>
</dbReference>
<reference evidence="8 9" key="1">
    <citation type="submission" date="2012-10" db="EMBL/GenBank/DDBJ databases">
        <title>Genome sequencing of Tanticharoenia sakaeratensis NBRC 103193.</title>
        <authorList>
            <person name="Azuma Y."/>
            <person name="Hadano H."/>
            <person name="Hirakawa H."/>
            <person name="Matsushita K."/>
        </authorList>
    </citation>
    <scope>NUCLEOTIDE SEQUENCE [LARGE SCALE GENOMIC DNA]</scope>
    <source>
        <strain evidence="8 9">NBRC 103193</strain>
    </source>
</reference>
<evidence type="ECO:0000313" key="9">
    <source>
        <dbReference type="Proteomes" id="UP000032679"/>
    </source>
</evidence>
<evidence type="ECO:0000256" key="4">
    <source>
        <dbReference type="ARBA" id="ARBA00022989"/>
    </source>
</evidence>
<dbReference type="PIRSF" id="PIRSF006060">
    <property type="entry name" value="AA_transporter"/>
    <property type="match status" value="1"/>
</dbReference>
<feature type="transmembrane region" description="Helical" evidence="6">
    <location>
        <begin position="160"/>
        <end position="179"/>
    </location>
</feature>
<dbReference type="InterPro" id="IPR004841">
    <property type="entry name" value="AA-permease/SLC12A_dom"/>
</dbReference>
<dbReference type="GO" id="GO:0006865">
    <property type="term" value="P:amino acid transport"/>
    <property type="evidence" value="ECO:0007669"/>
    <property type="project" value="InterPro"/>
</dbReference>
<feature type="transmembrane region" description="Helical" evidence="6">
    <location>
        <begin position="359"/>
        <end position="379"/>
    </location>
</feature>
<dbReference type="GO" id="GO:0016020">
    <property type="term" value="C:membrane"/>
    <property type="evidence" value="ECO:0007669"/>
    <property type="project" value="UniProtKB-SubCell"/>
</dbReference>
<organism evidence="8 9">
    <name type="scientific">Tanticharoenia sakaeratensis NBRC 103193</name>
    <dbReference type="NCBI Taxonomy" id="1231623"/>
    <lineage>
        <taxon>Bacteria</taxon>
        <taxon>Pseudomonadati</taxon>
        <taxon>Pseudomonadota</taxon>
        <taxon>Alphaproteobacteria</taxon>
        <taxon>Acetobacterales</taxon>
        <taxon>Acetobacteraceae</taxon>
        <taxon>Tanticharoenia</taxon>
    </lineage>
</organism>
<dbReference type="Pfam" id="PF00324">
    <property type="entry name" value="AA_permease"/>
    <property type="match status" value="1"/>
</dbReference>
<comment type="subcellular location">
    <subcellularLocation>
        <location evidence="1">Membrane</location>
        <topology evidence="1">Multi-pass membrane protein</topology>
    </subcellularLocation>
</comment>
<evidence type="ECO:0000313" key="8">
    <source>
        <dbReference type="EMBL" id="GAN55526.1"/>
    </source>
</evidence>
<keyword evidence="9" id="KW-1185">Reference proteome</keyword>
<feature type="transmembrane region" description="Helical" evidence="6">
    <location>
        <begin position="199"/>
        <end position="224"/>
    </location>
</feature>
<accession>A0A0D6MPZ8</accession>
<proteinExistence type="predicted"/>
<feature type="transmembrane region" description="Helical" evidence="6">
    <location>
        <begin position="124"/>
        <end position="148"/>
    </location>
</feature>
<feature type="transmembrane region" description="Helical" evidence="6">
    <location>
        <begin position="400"/>
        <end position="418"/>
    </location>
</feature>
<feature type="transmembrane region" description="Helical" evidence="6">
    <location>
        <begin position="20"/>
        <end position="41"/>
    </location>
</feature>
<dbReference type="STRING" id="1231623.Tasa_048_151"/>
<keyword evidence="5 6" id="KW-0472">Membrane</keyword>
<feature type="transmembrane region" description="Helical" evidence="6">
    <location>
        <begin position="47"/>
        <end position="66"/>
    </location>
</feature>
<feature type="transmembrane region" description="Helical" evidence="6">
    <location>
        <begin position="245"/>
        <end position="264"/>
    </location>
</feature>
<dbReference type="Gene3D" id="1.20.1740.10">
    <property type="entry name" value="Amino acid/polyamine transporter I"/>
    <property type="match status" value="1"/>
</dbReference>